<dbReference type="KEGG" id="mic:Mic7113_3619"/>
<dbReference type="GO" id="GO:0000155">
    <property type="term" value="F:phosphorelay sensor kinase activity"/>
    <property type="evidence" value="ECO:0007669"/>
    <property type="project" value="InterPro"/>
</dbReference>
<dbReference type="SUPFAM" id="SSF52172">
    <property type="entry name" value="CheY-like"/>
    <property type="match status" value="2"/>
</dbReference>
<feature type="domain" description="Histidine kinase" evidence="12">
    <location>
        <begin position="650"/>
        <end position="864"/>
    </location>
</feature>
<dbReference type="InterPro" id="IPR001789">
    <property type="entry name" value="Sig_transdc_resp-reg_receiver"/>
</dbReference>
<feature type="compositionally biased region" description="Polar residues" evidence="11">
    <location>
        <begin position="252"/>
        <end position="265"/>
    </location>
</feature>
<dbReference type="InterPro" id="IPR011006">
    <property type="entry name" value="CheY-like_superfamily"/>
</dbReference>
<dbReference type="PRINTS" id="PR00344">
    <property type="entry name" value="BCTRLSENSOR"/>
</dbReference>
<dbReference type="eggNOG" id="COG3437">
    <property type="taxonomic scope" value="Bacteria"/>
</dbReference>
<dbReference type="CDD" id="cd07302">
    <property type="entry name" value="CHD"/>
    <property type="match status" value="1"/>
</dbReference>
<feature type="compositionally biased region" description="Basic and acidic residues" evidence="11">
    <location>
        <begin position="1"/>
        <end position="20"/>
    </location>
</feature>
<dbReference type="GO" id="GO:0004016">
    <property type="term" value="F:adenylate cyclase activity"/>
    <property type="evidence" value="ECO:0007669"/>
    <property type="project" value="UniProtKB-ARBA"/>
</dbReference>
<feature type="region of interest" description="Disordered" evidence="11">
    <location>
        <begin position="252"/>
        <end position="280"/>
    </location>
</feature>
<dbReference type="InterPro" id="IPR003661">
    <property type="entry name" value="HisK_dim/P_dom"/>
</dbReference>
<dbReference type="InterPro" id="IPR001054">
    <property type="entry name" value="A/G_cyclase"/>
</dbReference>
<dbReference type="EC" id="2.7.13.3" evidence="2"/>
<dbReference type="PROSITE" id="PS50109">
    <property type="entry name" value="HIS_KIN"/>
    <property type="match status" value="1"/>
</dbReference>
<dbReference type="GO" id="GO:0005524">
    <property type="term" value="F:ATP binding"/>
    <property type="evidence" value="ECO:0007669"/>
    <property type="project" value="UniProtKB-KW"/>
</dbReference>
<dbReference type="SUPFAM" id="SSF55874">
    <property type="entry name" value="ATPase domain of HSP90 chaperone/DNA topoisomerase II/histidine kinase"/>
    <property type="match status" value="1"/>
</dbReference>
<comment type="catalytic activity">
    <reaction evidence="1">
        <text>ATP + protein L-histidine = ADP + protein N-phospho-L-histidine.</text>
        <dbReference type="EC" id="2.7.13.3"/>
    </reaction>
</comment>
<keyword evidence="4" id="KW-0808">Transferase</keyword>
<dbReference type="PANTHER" id="PTHR43547:SF2">
    <property type="entry name" value="HYBRID SIGNAL TRANSDUCTION HISTIDINE KINASE C"/>
    <property type="match status" value="1"/>
</dbReference>
<feature type="coiled-coil region" evidence="10">
    <location>
        <begin position="1151"/>
        <end position="1178"/>
    </location>
</feature>
<dbReference type="Gene3D" id="3.30.565.10">
    <property type="entry name" value="Histidine kinase-like ATPase, C-terminal domain"/>
    <property type="match status" value="1"/>
</dbReference>
<evidence type="ECO:0000256" key="4">
    <source>
        <dbReference type="ARBA" id="ARBA00022679"/>
    </source>
</evidence>
<dbReference type="SMART" id="SM00388">
    <property type="entry name" value="HisKA"/>
    <property type="match status" value="1"/>
</dbReference>
<dbReference type="SMART" id="SM00448">
    <property type="entry name" value="REC"/>
    <property type="match status" value="2"/>
</dbReference>
<evidence type="ECO:0000256" key="11">
    <source>
        <dbReference type="SAM" id="MobiDB-lite"/>
    </source>
</evidence>
<accession>K9WGL8</accession>
<dbReference type="PROSITE" id="PS50110">
    <property type="entry name" value="RESPONSE_REGULATORY"/>
    <property type="match status" value="2"/>
</dbReference>
<feature type="domain" description="Response regulatory" evidence="13">
    <location>
        <begin position="921"/>
        <end position="1037"/>
    </location>
</feature>
<evidence type="ECO:0000313" key="16">
    <source>
        <dbReference type="Proteomes" id="UP000010471"/>
    </source>
</evidence>
<evidence type="ECO:0000256" key="1">
    <source>
        <dbReference type="ARBA" id="ARBA00000085"/>
    </source>
</evidence>
<gene>
    <name evidence="15" type="ORF">Mic7113_3619</name>
</gene>
<dbReference type="Pfam" id="PF00211">
    <property type="entry name" value="Guanylate_cyc"/>
    <property type="match status" value="1"/>
</dbReference>
<evidence type="ECO:0000256" key="8">
    <source>
        <dbReference type="ARBA" id="ARBA00023012"/>
    </source>
</evidence>
<keyword evidence="16" id="KW-1185">Reference proteome</keyword>
<dbReference type="Pfam" id="PF00072">
    <property type="entry name" value="Response_reg"/>
    <property type="match status" value="2"/>
</dbReference>
<dbReference type="CDD" id="cd17574">
    <property type="entry name" value="REC_OmpR"/>
    <property type="match status" value="1"/>
</dbReference>
<dbReference type="eggNOG" id="COG2203">
    <property type="taxonomic scope" value="Bacteria"/>
</dbReference>
<organism evidence="15 16">
    <name type="scientific">Allocoleopsis franciscana PCC 7113</name>
    <dbReference type="NCBI Taxonomy" id="1173027"/>
    <lineage>
        <taxon>Bacteria</taxon>
        <taxon>Bacillati</taxon>
        <taxon>Cyanobacteriota</taxon>
        <taxon>Cyanophyceae</taxon>
        <taxon>Coleofasciculales</taxon>
        <taxon>Coleofasciculaceae</taxon>
        <taxon>Allocoleopsis</taxon>
        <taxon>Allocoleopsis franciscana</taxon>
    </lineage>
</organism>
<dbReference type="InterPro" id="IPR003594">
    <property type="entry name" value="HATPase_dom"/>
</dbReference>
<evidence type="ECO:0000256" key="9">
    <source>
        <dbReference type="PROSITE-ProRule" id="PRU00169"/>
    </source>
</evidence>
<keyword evidence="3 9" id="KW-0597">Phosphoprotein</keyword>
<dbReference type="EMBL" id="CP003630">
    <property type="protein sequence ID" value="AFZ19343.1"/>
    <property type="molecule type" value="Genomic_DNA"/>
</dbReference>
<dbReference type="eggNOG" id="COG2205">
    <property type="taxonomic scope" value="Bacteria"/>
</dbReference>
<dbReference type="SUPFAM" id="SSF55073">
    <property type="entry name" value="Nucleotide cyclase"/>
    <property type="match status" value="1"/>
</dbReference>
<dbReference type="SMART" id="SM00044">
    <property type="entry name" value="CYCc"/>
    <property type="match status" value="1"/>
</dbReference>
<evidence type="ECO:0000256" key="10">
    <source>
        <dbReference type="SAM" id="Coils"/>
    </source>
</evidence>
<evidence type="ECO:0000259" key="13">
    <source>
        <dbReference type="PROSITE" id="PS50110"/>
    </source>
</evidence>
<dbReference type="GO" id="GO:0009190">
    <property type="term" value="P:cyclic nucleotide biosynthetic process"/>
    <property type="evidence" value="ECO:0007669"/>
    <property type="project" value="InterPro"/>
</dbReference>
<dbReference type="InterPro" id="IPR029016">
    <property type="entry name" value="GAF-like_dom_sf"/>
</dbReference>
<evidence type="ECO:0000256" key="6">
    <source>
        <dbReference type="ARBA" id="ARBA00022777"/>
    </source>
</evidence>
<dbReference type="InterPro" id="IPR036890">
    <property type="entry name" value="HATPase_C_sf"/>
</dbReference>
<feature type="modified residue" description="4-aspartylphosphate" evidence="9">
    <location>
        <position position="98"/>
    </location>
</feature>
<feature type="modified residue" description="4-aspartylphosphate" evidence="9">
    <location>
        <position position="970"/>
    </location>
</feature>
<dbReference type="PROSITE" id="PS50125">
    <property type="entry name" value="GUANYLATE_CYCLASE_2"/>
    <property type="match status" value="1"/>
</dbReference>
<dbReference type="Gene3D" id="1.10.287.130">
    <property type="match status" value="1"/>
</dbReference>
<dbReference type="Gene3D" id="3.30.450.40">
    <property type="match status" value="2"/>
</dbReference>
<dbReference type="SUPFAM" id="SSF47384">
    <property type="entry name" value="Homodimeric domain of signal transducing histidine kinase"/>
    <property type="match status" value="1"/>
</dbReference>
<evidence type="ECO:0000313" key="15">
    <source>
        <dbReference type="EMBL" id="AFZ19343.1"/>
    </source>
</evidence>
<dbReference type="Pfam" id="PF02518">
    <property type="entry name" value="HATPase_c"/>
    <property type="match status" value="1"/>
</dbReference>
<evidence type="ECO:0000259" key="14">
    <source>
        <dbReference type="PROSITE" id="PS50125"/>
    </source>
</evidence>
<evidence type="ECO:0000256" key="3">
    <source>
        <dbReference type="ARBA" id="ARBA00022553"/>
    </source>
</evidence>
<keyword evidence="7" id="KW-0067">ATP-binding</keyword>
<sequence length="1280" mass="142740">MDHFSPDRPTNEPPLSREESVNSVQTFFTRQALATGERCMRSQETIRPKLLVVDDEPDNLDLLYRTFHREYKVLRADNGPAALEILAKEGDIAVIISDQRMPLMSGTEFLSLTATRYPDIIRIILTGYTDVEDLVEAINAGKVFKFVTKPWNSDDLKAVVRQAMDTHNVLKVRTRELCRALRRESLLNTVTNTIRNAQFGQEGDSPLQQILQRIVESVGHLLEVDICLLRPFQDGRLVDEWFVYQKDQGSLRSSTEAGLNGSASPTEIAANSPEPVTTDSEIGAREKAMGDSALLASPHLPVSSSSSSYPSLLEQTVWETREVEVINDVLTDERFLSEGEEIRQRAIAYQQTNIRSTLVVPLISQQELVAVLALHQCEQPYYWQDDEIQLVVMVADQAALALSQARAYEQVRALATQQALVNTITNAIRSTLDPQEIFTAITQQLGQAIKVDGCTLSLWREEDEFVQCVGLYDGKSAQVVESEDTENFNTAFINQFSNSSSVTHQLPQSLVPISGNPVLQQLVRTQQPVAIDDLAANPEMKGFDLPFRKPARALLVVPLLADSASSNASVSDARTTPRLPGQPSGKIIGSITLRHTYRPRHWLPSEINLAQAVAAQAAIAVQQSRLYQKTRQQAERLMELDRQKTEFFQNISHEFRTPLTLMIGPLESVIERKQDLPYEQCAIALRNSRRLLRLVNQLLDLHRLDAGRMQASFRPCNLVQFVSQIVEAFRPYCDKKNIRLSTQLTRCTSVYVDLEKFDKVLYNLLSNAMKFTEAGGNITIKVESAGDHVRLQISDTGIGIKKEQVPHLFERFRQAEGSVNRSYEGSGLGLALVKELVELHGGQISVESVYSEGTTFTVWLQTGTSHLPVEQVLEVPTEMQVSRASVELADLEIELPVEEEEQGTGEPQIKVAGVPASPPSQILVVDDNSDLRAYVSRILRQEGYQIRIARNGAEGFEVAQEYRPQLIVADLMMPEVSGLDMIRMIRDTEELKGTPIILLTAKADEATRIEGTEQGADAYLSKPFNDRELLAEVRNLLALKANEQRVLELNTYLTESVLRRFLPPAMVQRAAKGELELDLSPEQTLITTLFSDIVGFTQLSNTLRSRRVAELLNEYLAAMTQAVFDNGGTVDKFMGDGILAIFGAPEVLSPKEQVRRAVATARQMLRSLEQLNQRWEEQGIVGKDGPPPVRFRCGIHQGTAVVGMFGGKERSDYTAIGPSVNIASRLQEAAEPNSILVSAQVADWLDDHEITKFRPLMLKGVDETVLTFSVKPMTNDSDKM</sequence>
<keyword evidence="5" id="KW-0547">Nucleotide-binding</keyword>
<dbReference type="FunFam" id="1.10.287.130:FF:000045">
    <property type="entry name" value="Two-component system sensor histidine kinase/response regulator"/>
    <property type="match status" value="1"/>
</dbReference>
<dbReference type="InterPro" id="IPR005467">
    <property type="entry name" value="His_kinase_dom"/>
</dbReference>
<dbReference type="InterPro" id="IPR029787">
    <property type="entry name" value="Nucleotide_cyclase"/>
</dbReference>
<dbReference type="SMART" id="SM00387">
    <property type="entry name" value="HATPase_c"/>
    <property type="match status" value="1"/>
</dbReference>
<evidence type="ECO:0000256" key="2">
    <source>
        <dbReference type="ARBA" id="ARBA00012438"/>
    </source>
</evidence>
<dbReference type="PANTHER" id="PTHR43547">
    <property type="entry name" value="TWO-COMPONENT HISTIDINE KINASE"/>
    <property type="match status" value="1"/>
</dbReference>
<evidence type="ECO:0000256" key="7">
    <source>
        <dbReference type="ARBA" id="ARBA00022840"/>
    </source>
</evidence>
<dbReference type="Gene3D" id="3.40.50.2300">
    <property type="match status" value="2"/>
</dbReference>
<dbReference type="CDD" id="cd17569">
    <property type="entry name" value="REC_HupR-like"/>
    <property type="match status" value="1"/>
</dbReference>
<dbReference type="eggNOG" id="COG2114">
    <property type="taxonomic scope" value="Bacteria"/>
</dbReference>
<name>K9WGL8_9CYAN</name>
<dbReference type="AlphaFoldDB" id="K9WGL8"/>
<feature type="region of interest" description="Disordered" evidence="11">
    <location>
        <begin position="1"/>
        <end position="21"/>
    </location>
</feature>
<evidence type="ECO:0000259" key="12">
    <source>
        <dbReference type="PROSITE" id="PS50109"/>
    </source>
</evidence>
<dbReference type="Pfam" id="PF01590">
    <property type="entry name" value="GAF"/>
    <property type="match status" value="2"/>
</dbReference>
<dbReference type="Pfam" id="PF00512">
    <property type="entry name" value="HisKA"/>
    <property type="match status" value="1"/>
</dbReference>
<feature type="domain" description="Guanylate cyclase" evidence="14">
    <location>
        <begin position="1087"/>
        <end position="1227"/>
    </location>
</feature>
<keyword evidence="6 15" id="KW-0418">Kinase</keyword>
<dbReference type="CDD" id="cd16922">
    <property type="entry name" value="HATPase_EvgS-ArcB-TorS-like"/>
    <property type="match status" value="1"/>
</dbReference>
<feature type="domain" description="Response regulatory" evidence="13">
    <location>
        <begin position="49"/>
        <end position="164"/>
    </location>
</feature>
<protein>
    <recommendedName>
        <fullName evidence="2">histidine kinase</fullName>
        <ecNumber evidence="2">2.7.13.3</ecNumber>
    </recommendedName>
</protein>
<keyword evidence="8" id="KW-0902">Two-component regulatory system</keyword>
<keyword evidence="10" id="KW-0175">Coiled coil</keyword>
<dbReference type="CDD" id="cd00082">
    <property type="entry name" value="HisKA"/>
    <property type="match status" value="1"/>
</dbReference>
<dbReference type="STRING" id="1173027.Mic7113_3619"/>
<dbReference type="InterPro" id="IPR036097">
    <property type="entry name" value="HisK_dim/P_sf"/>
</dbReference>
<evidence type="ECO:0000256" key="5">
    <source>
        <dbReference type="ARBA" id="ARBA00022741"/>
    </source>
</evidence>
<dbReference type="PATRIC" id="fig|1173027.3.peg.3982"/>
<proteinExistence type="predicted"/>
<dbReference type="Gene3D" id="3.30.70.1230">
    <property type="entry name" value="Nucleotide cyclase"/>
    <property type="match status" value="1"/>
</dbReference>
<dbReference type="SUPFAM" id="SSF55781">
    <property type="entry name" value="GAF domain-like"/>
    <property type="match status" value="2"/>
</dbReference>
<reference evidence="15 16" key="1">
    <citation type="submission" date="2012-06" db="EMBL/GenBank/DDBJ databases">
        <title>Finished chromosome of genome of Microcoleus sp. PCC 7113.</title>
        <authorList>
            <consortium name="US DOE Joint Genome Institute"/>
            <person name="Gugger M."/>
            <person name="Coursin T."/>
            <person name="Rippka R."/>
            <person name="Tandeau De Marsac N."/>
            <person name="Huntemann M."/>
            <person name="Wei C.-L."/>
            <person name="Han J."/>
            <person name="Detter J.C."/>
            <person name="Han C."/>
            <person name="Tapia R."/>
            <person name="Chen A."/>
            <person name="Kyrpides N."/>
            <person name="Mavromatis K."/>
            <person name="Markowitz V."/>
            <person name="Szeto E."/>
            <person name="Ivanova N."/>
            <person name="Pagani I."/>
            <person name="Pati A."/>
            <person name="Goodwin L."/>
            <person name="Nordberg H.P."/>
            <person name="Cantor M.N."/>
            <person name="Hua S.X."/>
            <person name="Woyke T."/>
            <person name="Kerfeld C.A."/>
        </authorList>
    </citation>
    <scope>NUCLEOTIDE SEQUENCE [LARGE SCALE GENOMIC DNA]</scope>
    <source>
        <strain evidence="15 16">PCC 7113</strain>
    </source>
</reference>
<dbReference type="InterPro" id="IPR004358">
    <property type="entry name" value="Sig_transdc_His_kin-like_C"/>
</dbReference>
<dbReference type="Proteomes" id="UP000010471">
    <property type="component" value="Chromosome"/>
</dbReference>
<dbReference type="SMART" id="SM00065">
    <property type="entry name" value="GAF"/>
    <property type="match status" value="2"/>
</dbReference>
<dbReference type="InterPro" id="IPR003018">
    <property type="entry name" value="GAF"/>
</dbReference>
<dbReference type="FunFam" id="3.30.565.10:FF:000037">
    <property type="entry name" value="Hybrid sensor histidine kinase/response regulator"/>
    <property type="match status" value="1"/>
</dbReference>
<dbReference type="HOGENOM" id="CLU_272477_0_0_3"/>